<name>Q2KTP7_BORA1</name>
<evidence type="ECO:0000313" key="5">
    <source>
        <dbReference type="EMBL" id="CAJ50963.1"/>
    </source>
</evidence>
<dbReference type="GO" id="GO:0000976">
    <property type="term" value="F:transcription cis-regulatory region binding"/>
    <property type="evidence" value="ECO:0007669"/>
    <property type="project" value="TreeGrafter"/>
</dbReference>
<dbReference type="eggNOG" id="COG1609">
    <property type="taxonomic scope" value="Bacteria"/>
</dbReference>
<evidence type="ECO:0000259" key="4">
    <source>
        <dbReference type="PROSITE" id="PS50932"/>
    </source>
</evidence>
<feature type="domain" description="HTH lacI-type" evidence="4">
    <location>
        <begin position="14"/>
        <end position="68"/>
    </location>
</feature>
<dbReference type="Proteomes" id="UP000001977">
    <property type="component" value="Chromosome"/>
</dbReference>
<dbReference type="EMBL" id="AM167904">
    <property type="protein sequence ID" value="CAJ50963.1"/>
    <property type="molecule type" value="Genomic_DNA"/>
</dbReference>
<dbReference type="Pfam" id="PF00356">
    <property type="entry name" value="LacI"/>
    <property type="match status" value="1"/>
</dbReference>
<keyword evidence="2" id="KW-0238">DNA-binding</keyword>
<keyword evidence="1" id="KW-0805">Transcription regulation</keyword>
<gene>
    <name evidence="5" type="ordered locus">BAV3353</name>
</gene>
<protein>
    <submittedName>
        <fullName evidence="5">LacI-family transcriptional regulator</fullName>
    </submittedName>
</protein>
<reference evidence="5 6" key="1">
    <citation type="journal article" date="2006" name="J. Bacteriol.">
        <title>Comparison of the genome sequence of the poultry pathogen Bordetella avium with those of B. bronchiseptica, B. pertussis, and B. parapertussis reveals extensive diversity in surface structures associated with host interaction.</title>
        <authorList>
            <person name="Sebaihia M."/>
            <person name="Preston A."/>
            <person name="Maskell D.J."/>
            <person name="Kuzmiak H."/>
            <person name="Connell T.D."/>
            <person name="King N.D."/>
            <person name="Orndorff P.E."/>
            <person name="Miyamoto D.M."/>
            <person name="Thomson N.R."/>
            <person name="Harris D."/>
            <person name="Goble A."/>
            <person name="Lord A."/>
            <person name="Murphy L."/>
            <person name="Quail M.A."/>
            <person name="Rutter S."/>
            <person name="Squares R."/>
            <person name="Squares S."/>
            <person name="Woodward J."/>
            <person name="Parkhill J."/>
            <person name="Temple L.M."/>
        </authorList>
    </citation>
    <scope>NUCLEOTIDE SEQUENCE [LARGE SCALE GENOMIC DNA]</scope>
    <source>
        <strain evidence="5 6">197N</strain>
    </source>
</reference>
<dbReference type="PROSITE" id="PS50932">
    <property type="entry name" value="HTH_LACI_2"/>
    <property type="match status" value="1"/>
</dbReference>
<dbReference type="InterPro" id="IPR010982">
    <property type="entry name" value="Lambda_DNA-bd_dom_sf"/>
</dbReference>
<dbReference type="AlphaFoldDB" id="Q2KTP7"/>
<dbReference type="CDD" id="cd06282">
    <property type="entry name" value="PBP1_LacI-like"/>
    <property type="match status" value="1"/>
</dbReference>
<dbReference type="InterPro" id="IPR000843">
    <property type="entry name" value="HTH_LacI"/>
</dbReference>
<sequence length="344" mass="37695">MLPSVVTSKASLRTSIVEIARKAGVSTATVSRAFNRPELLRPETRQHVEKIALEHGFRPNLVGRSLRQGATRTLGVLLPTLNNPAFAECFDGACRDAQKLNYSIMVATTDYCTKTELESLHMLLDHQVDGLILTLGGAQESEAIKVLREEKAMPYILAYSTIQGVPSVSIDDQLAGRDLAEYVASFQHKNIAFLSGPLHTSDRAARRLLGVRQVARRLKLSRFCHYVLPSHTQCEPQLVKNWLSSNPPTAIICSNDLLALSLMSQLHAFGIRIPDDIAICGFDGIVFGAMYTPQLTTVSQPSSDIGRIACQKLLAYLKQHIPLTSTVVPHRIFPGASVGVHSPH</sequence>
<dbReference type="SUPFAM" id="SSF53822">
    <property type="entry name" value="Periplasmic binding protein-like I"/>
    <property type="match status" value="1"/>
</dbReference>
<dbReference type="STRING" id="360910.BAV3353"/>
<proteinExistence type="predicted"/>
<evidence type="ECO:0000256" key="2">
    <source>
        <dbReference type="ARBA" id="ARBA00023125"/>
    </source>
</evidence>
<evidence type="ECO:0000256" key="3">
    <source>
        <dbReference type="ARBA" id="ARBA00023163"/>
    </source>
</evidence>
<dbReference type="KEGG" id="bav:BAV3353"/>
<dbReference type="PANTHER" id="PTHR30146:SF138">
    <property type="entry name" value="TRANSCRIPTIONAL REGULATORY PROTEIN"/>
    <property type="match status" value="1"/>
</dbReference>
<dbReference type="HOGENOM" id="CLU_037628_6_0_4"/>
<dbReference type="Gene3D" id="1.10.260.40">
    <property type="entry name" value="lambda repressor-like DNA-binding domains"/>
    <property type="match status" value="1"/>
</dbReference>
<dbReference type="InterPro" id="IPR046335">
    <property type="entry name" value="LacI/GalR-like_sensor"/>
</dbReference>
<keyword evidence="3" id="KW-0804">Transcription</keyword>
<dbReference type="SMART" id="SM00354">
    <property type="entry name" value="HTH_LACI"/>
    <property type="match status" value="1"/>
</dbReference>
<dbReference type="GO" id="GO:0003700">
    <property type="term" value="F:DNA-binding transcription factor activity"/>
    <property type="evidence" value="ECO:0007669"/>
    <property type="project" value="TreeGrafter"/>
</dbReference>
<dbReference type="Gene3D" id="3.40.50.2300">
    <property type="match status" value="2"/>
</dbReference>
<dbReference type="SUPFAM" id="SSF47413">
    <property type="entry name" value="lambda repressor-like DNA-binding domains"/>
    <property type="match status" value="1"/>
</dbReference>
<dbReference type="PANTHER" id="PTHR30146">
    <property type="entry name" value="LACI-RELATED TRANSCRIPTIONAL REPRESSOR"/>
    <property type="match status" value="1"/>
</dbReference>
<dbReference type="CDD" id="cd01392">
    <property type="entry name" value="HTH_LacI"/>
    <property type="match status" value="1"/>
</dbReference>
<dbReference type="RefSeq" id="WP_012418990.1">
    <property type="nucleotide sequence ID" value="NC_010645.1"/>
</dbReference>
<evidence type="ECO:0000313" key="6">
    <source>
        <dbReference type="Proteomes" id="UP000001977"/>
    </source>
</evidence>
<dbReference type="Pfam" id="PF13377">
    <property type="entry name" value="Peripla_BP_3"/>
    <property type="match status" value="1"/>
</dbReference>
<accession>Q2KTP7</accession>
<dbReference type="OrthoDB" id="8770688at2"/>
<organism evidence="5 6">
    <name type="scientific">Bordetella avium (strain 197N)</name>
    <dbReference type="NCBI Taxonomy" id="360910"/>
    <lineage>
        <taxon>Bacteria</taxon>
        <taxon>Pseudomonadati</taxon>
        <taxon>Pseudomonadota</taxon>
        <taxon>Betaproteobacteria</taxon>
        <taxon>Burkholderiales</taxon>
        <taxon>Alcaligenaceae</taxon>
        <taxon>Bordetella</taxon>
    </lineage>
</organism>
<evidence type="ECO:0000256" key="1">
    <source>
        <dbReference type="ARBA" id="ARBA00023015"/>
    </source>
</evidence>
<dbReference type="InterPro" id="IPR028082">
    <property type="entry name" value="Peripla_BP_I"/>
</dbReference>
<keyword evidence="6" id="KW-1185">Reference proteome</keyword>